<dbReference type="Gene3D" id="3.40.50.300">
    <property type="entry name" value="P-loop containing nucleotide triphosphate hydrolases"/>
    <property type="match status" value="1"/>
</dbReference>
<dbReference type="InterPro" id="IPR027417">
    <property type="entry name" value="P-loop_NTPase"/>
</dbReference>
<dbReference type="AlphaFoldDB" id="A0A159Z565"/>
<protein>
    <recommendedName>
        <fullName evidence="4">Sulfotransferase family protein</fullName>
    </recommendedName>
</protein>
<dbReference type="RefSeq" id="WP_066813222.1">
    <property type="nucleotide sequence ID" value="NZ_CP012661.1"/>
</dbReference>
<accession>A0A159Z565</accession>
<reference evidence="2 3" key="1">
    <citation type="submission" date="2015-09" db="EMBL/GenBank/DDBJ databases">
        <title>Complete genome sequence of Defluviimonas alba cai42t isolated from an oilfield in Xinjiang.</title>
        <authorList>
            <person name="Geng S."/>
            <person name="Pan X."/>
            <person name="Wu X."/>
        </authorList>
    </citation>
    <scope>NUCLEOTIDE SEQUENCE [LARGE SCALE GENOMIC DNA]</scope>
    <source>
        <strain evidence="3">cai42</strain>
    </source>
</reference>
<proteinExistence type="predicted"/>
<evidence type="ECO:0000313" key="2">
    <source>
        <dbReference type="EMBL" id="AMY69484.1"/>
    </source>
</evidence>
<sequence length="301" mass="34050">MTGQPTLLFCVGATKAGTSWLYRYLHAHPECRMRSIKELHFFDTVDFDDYAHQFDTYARLRSDLAARLAGAGEWRAGNLQRQIDDVDEIVAALALAQAGDADGAVRAYRDYLFAAARDARLVGDITPGYALLSEQRLTMMAGLSPAVRVLYLMRDPLDRLWSHVRMQAKRQLRAGEEIGLKSRRVLNRVVRRGMETHIPARGDYRATILRLQAAIPPAQLMIEFSERLLTEAGLRRLCAFLGIAWRKADTSERTHEGVKLAINPAQRLEAQAFLAPQYDFVEQNFGPLPLEWQANRAEVRV</sequence>
<keyword evidence="1" id="KW-0808">Transferase</keyword>
<evidence type="ECO:0000256" key="1">
    <source>
        <dbReference type="ARBA" id="ARBA00022679"/>
    </source>
</evidence>
<dbReference type="Pfam" id="PF13469">
    <property type="entry name" value="Sulfotransfer_3"/>
    <property type="match status" value="1"/>
</dbReference>
<dbReference type="EMBL" id="CP012661">
    <property type="protein sequence ID" value="AMY69484.1"/>
    <property type="molecule type" value="Genomic_DNA"/>
</dbReference>
<dbReference type="PATRIC" id="fig|1335048.3.peg.2333"/>
<dbReference type="PANTHER" id="PTHR10605:SF56">
    <property type="entry name" value="BIFUNCTIONAL HEPARAN SULFATE N-DEACETYLASE_N-SULFOTRANSFERASE"/>
    <property type="match status" value="1"/>
</dbReference>
<dbReference type="SUPFAM" id="SSF52540">
    <property type="entry name" value="P-loop containing nucleoside triphosphate hydrolases"/>
    <property type="match status" value="1"/>
</dbReference>
<dbReference type="STRING" id="1335048.AKL17_2238"/>
<gene>
    <name evidence="2" type="ORF">AKL17_2238</name>
</gene>
<dbReference type="Proteomes" id="UP000076128">
    <property type="component" value="Chromosome"/>
</dbReference>
<dbReference type="PANTHER" id="PTHR10605">
    <property type="entry name" value="HEPARAN SULFATE SULFOTRANSFERASE"/>
    <property type="match status" value="1"/>
</dbReference>
<dbReference type="GO" id="GO:0008146">
    <property type="term" value="F:sulfotransferase activity"/>
    <property type="evidence" value="ECO:0007669"/>
    <property type="project" value="InterPro"/>
</dbReference>
<name>A0A159Z565_9RHOB</name>
<dbReference type="KEGG" id="daa:AKL17_2238"/>
<organism evidence="2 3">
    <name type="scientific">Frigidibacter mobilis</name>
    <dbReference type="NCBI Taxonomy" id="1335048"/>
    <lineage>
        <taxon>Bacteria</taxon>
        <taxon>Pseudomonadati</taxon>
        <taxon>Pseudomonadota</taxon>
        <taxon>Alphaproteobacteria</taxon>
        <taxon>Rhodobacterales</taxon>
        <taxon>Paracoccaceae</taxon>
        <taxon>Frigidibacter</taxon>
    </lineage>
</organism>
<evidence type="ECO:0008006" key="4">
    <source>
        <dbReference type="Google" id="ProtNLM"/>
    </source>
</evidence>
<keyword evidence="3" id="KW-1185">Reference proteome</keyword>
<dbReference type="InterPro" id="IPR037359">
    <property type="entry name" value="NST/OST"/>
</dbReference>
<evidence type="ECO:0000313" key="3">
    <source>
        <dbReference type="Proteomes" id="UP000076128"/>
    </source>
</evidence>